<comment type="caution">
    <text evidence="2">The sequence shown here is derived from an EMBL/GenBank/DDBJ whole genome shotgun (WGS) entry which is preliminary data.</text>
</comment>
<evidence type="ECO:0000313" key="3">
    <source>
        <dbReference type="Proteomes" id="UP001212498"/>
    </source>
</evidence>
<proteinExistence type="predicted"/>
<keyword evidence="1" id="KW-0732">Signal</keyword>
<organism evidence="2 3">
    <name type="scientific">Nonomuraea ferruginea</name>
    <dbReference type="NCBI Taxonomy" id="46174"/>
    <lineage>
        <taxon>Bacteria</taxon>
        <taxon>Bacillati</taxon>
        <taxon>Actinomycetota</taxon>
        <taxon>Actinomycetes</taxon>
        <taxon>Streptosporangiales</taxon>
        <taxon>Streptosporangiaceae</taxon>
        <taxon>Nonomuraea</taxon>
    </lineage>
</organism>
<dbReference type="Proteomes" id="UP001212498">
    <property type="component" value="Unassembled WGS sequence"/>
</dbReference>
<dbReference type="EMBL" id="JAPNUD010000005">
    <property type="protein sequence ID" value="MDA0639605.1"/>
    <property type="molecule type" value="Genomic_DNA"/>
</dbReference>
<feature type="signal peptide" evidence="1">
    <location>
        <begin position="1"/>
        <end position="35"/>
    </location>
</feature>
<evidence type="ECO:0000313" key="2">
    <source>
        <dbReference type="EMBL" id="MDA0639605.1"/>
    </source>
</evidence>
<gene>
    <name evidence="2" type="ORF">OUY24_03105</name>
</gene>
<keyword evidence="3" id="KW-1185">Reference proteome</keyword>
<sequence>MALSARRPAQVLRLALVLALTLTAGAVLSAPAALAAAYRSATSSGWGPRPAAGKAAAEANARAALNQQAAAAGEVCSGVSVTTRHLYTAPDGSAWIYEATASGNCEVPPPVSYTVPRTETRQAGGTSPNVAVENGAQAARAALLAAGQACTGYATTSSLVYTAPGGAWWIYDVTVSATCTH</sequence>
<feature type="chain" id="PRO_5046747062" evidence="1">
    <location>
        <begin position="36"/>
        <end position="181"/>
    </location>
</feature>
<reference evidence="2 3" key="1">
    <citation type="submission" date="2022-11" db="EMBL/GenBank/DDBJ databases">
        <title>Nonomuraea corallina sp. nov., a new species of the genus Nonomuraea isolated from sea side sediment in Thai sea.</title>
        <authorList>
            <person name="Ngamcharungchit C."/>
            <person name="Matsumoto A."/>
            <person name="Suriyachadkun C."/>
            <person name="Panbangred W."/>
            <person name="Inahashi Y."/>
            <person name="Intra B."/>
        </authorList>
    </citation>
    <scope>NUCLEOTIDE SEQUENCE [LARGE SCALE GENOMIC DNA]</scope>
    <source>
        <strain evidence="2 3">DSM 43553</strain>
    </source>
</reference>
<name>A0ABT4SRT0_9ACTN</name>
<evidence type="ECO:0000256" key="1">
    <source>
        <dbReference type="SAM" id="SignalP"/>
    </source>
</evidence>
<accession>A0ABT4SRT0</accession>
<dbReference type="RefSeq" id="WP_271275083.1">
    <property type="nucleotide sequence ID" value="NZ_JAPNUD010000005.1"/>
</dbReference>
<protein>
    <submittedName>
        <fullName evidence="2">Uncharacterized protein</fullName>
    </submittedName>
</protein>